<feature type="region of interest" description="Disordered" evidence="9">
    <location>
        <begin position="1"/>
        <end position="20"/>
    </location>
</feature>
<dbReference type="EMBL" id="OVEO01000007">
    <property type="protein sequence ID" value="SPQ97115.1"/>
    <property type="molecule type" value="Genomic_DNA"/>
</dbReference>
<dbReference type="GO" id="GO:0005524">
    <property type="term" value="F:ATP binding"/>
    <property type="evidence" value="ECO:0007669"/>
    <property type="project" value="UniProtKB-UniRule"/>
</dbReference>
<geneLocation type="mitochondrion" evidence="12"/>
<evidence type="ECO:0000256" key="9">
    <source>
        <dbReference type="SAM" id="MobiDB-lite"/>
    </source>
</evidence>
<dbReference type="PROSITE" id="PS00107">
    <property type="entry name" value="PROTEIN_KINASE_ATP"/>
    <property type="match status" value="1"/>
</dbReference>
<dbReference type="Gene3D" id="1.10.510.10">
    <property type="entry name" value="Transferase(Phosphotransferase) domain 1"/>
    <property type="match status" value="1"/>
</dbReference>
<dbReference type="PROSITE" id="PS00108">
    <property type="entry name" value="PROTEIN_KINASE_ST"/>
    <property type="match status" value="1"/>
</dbReference>
<organism evidence="11 13">
    <name type="scientific">Plasmodiophora brassicae</name>
    <name type="common">Clubroot disease agent</name>
    <dbReference type="NCBI Taxonomy" id="37360"/>
    <lineage>
        <taxon>Eukaryota</taxon>
        <taxon>Sar</taxon>
        <taxon>Rhizaria</taxon>
        <taxon>Endomyxa</taxon>
        <taxon>Phytomyxea</taxon>
        <taxon>Plasmodiophorida</taxon>
        <taxon>Plasmodiophoridae</taxon>
        <taxon>Plasmodiophora</taxon>
    </lineage>
</organism>
<evidence type="ECO:0000256" key="3">
    <source>
        <dbReference type="ARBA" id="ARBA00022679"/>
    </source>
</evidence>
<evidence type="ECO:0000313" key="12">
    <source>
        <dbReference type="EMBL" id="SPQ97115.1"/>
    </source>
</evidence>
<dbReference type="GO" id="GO:0030154">
    <property type="term" value="P:cell differentiation"/>
    <property type="evidence" value="ECO:0007669"/>
    <property type="project" value="TreeGrafter"/>
</dbReference>
<evidence type="ECO:0000256" key="6">
    <source>
        <dbReference type="ARBA" id="ARBA00022840"/>
    </source>
</evidence>
<dbReference type="InterPro" id="IPR050591">
    <property type="entry name" value="GSK-3"/>
</dbReference>
<feature type="binding site" evidence="7">
    <location>
        <position position="56"/>
    </location>
    <ligand>
        <name>ATP</name>
        <dbReference type="ChEBI" id="CHEBI:30616"/>
    </ligand>
</feature>
<evidence type="ECO:0000256" key="1">
    <source>
        <dbReference type="ARBA" id="ARBA00005527"/>
    </source>
</evidence>
<evidence type="ECO:0000259" key="10">
    <source>
        <dbReference type="PROSITE" id="PS50011"/>
    </source>
</evidence>
<dbReference type="AlphaFoldDB" id="A0A0G4IWP8"/>
<keyword evidence="13" id="KW-1185">Reference proteome</keyword>
<sequence>MATGAPAQPPQPDVVGAPADDSVGGQYENVGVIGNGSFGVVYRARHKGTGTMYAIKTVLQDVRYKNRELQIMQELHHPNVVEMKAFFHQKHQVKDEVYLNVVMEFVPDTIYRAIRNHSKEKSVLPLFTSKVYIYQMCRALAYCHRIGVCHRDIKPQNLLLDPDAHVVKLCDFGSAKRLVVGQPNVAYICSRYYRAPELIFGATDYTTTIDIWSMGCVFAEMFIGKPLFPGEGGVDQLVEIIKILGTPSRDEILAMNKQYTEFRFPQVKAYSWAKVFRGSLPDDGIDFISKMLIYRPDQRLTPMRALAHPFFDELRQPGITMPDGKPLPPLFDFLPDELQQAKDEGYLERILPRSPSASTGVAASSSSSSGPVPPVAAPAPLQSA</sequence>
<dbReference type="GO" id="GO:0005737">
    <property type="term" value="C:cytoplasm"/>
    <property type="evidence" value="ECO:0007669"/>
    <property type="project" value="TreeGrafter"/>
</dbReference>
<keyword evidence="2 8" id="KW-0723">Serine/threonine-protein kinase</keyword>
<feature type="compositionally biased region" description="Low complexity" evidence="9">
    <location>
        <begin position="356"/>
        <end position="370"/>
    </location>
</feature>
<gene>
    <name evidence="11" type="ORF">PBRA_007458</name>
    <name evidence="12" type="ORF">PLBR_LOCUS4330</name>
</gene>
<dbReference type="InterPro" id="IPR000719">
    <property type="entry name" value="Prot_kinase_dom"/>
</dbReference>
<dbReference type="Proteomes" id="UP000290189">
    <property type="component" value="Unassembled WGS sequence"/>
</dbReference>
<keyword evidence="12" id="KW-0496">Mitochondrion</keyword>
<protein>
    <recommendedName>
        <fullName evidence="10">Protein kinase domain-containing protein</fullName>
    </recommendedName>
</protein>
<dbReference type="Gene3D" id="3.30.200.20">
    <property type="entry name" value="Phosphorylase Kinase, domain 1"/>
    <property type="match status" value="1"/>
</dbReference>
<proteinExistence type="inferred from homology"/>
<dbReference type="GO" id="GO:0005634">
    <property type="term" value="C:nucleus"/>
    <property type="evidence" value="ECO:0007669"/>
    <property type="project" value="TreeGrafter"/>
</dbReference>
<feature type="region of interest" description="Disordered" evidence="9">
    <location>
        <begin position="356"/>
        <end position="384"/>
    </location>
</feature>
<dbReference type="FunFam" id="1.10.510.10:FF:000082">
    <property type="entry name" value="Shaggy-related protein kinase kappa"/>
    <property type="match status" value="1"/>
</dbReference>
<dbReference type="EMBL" id="CDSF01000093">
    <property type="protein sequence ID" value="CEO99725.1"/>
    <property type="molecule type" value="Genomic_DNA"/>
</dbReference>
<keyword evidence="4 7" id="KW-0547">Nucleotide-binding</keyword>
<dbReference type="Pfam" id="PF00069">
    <property type="entry name" value="Pkinase"/>
    <property type="match status" value="1"/>
</dbReference>
<comment type="similarity">
    <text evidence="1">Belongs to the protein kinase superfamily. CMGC Ser/Thr protein kinase family. GSK-3 subfamily.</text>
</comment>
<dbReference type="GO" id="GO:0007165">
    <property type="term" value="P:signal transduction"/>
    <property type="evidence" value="ECO:0007669"/>
    <property type="project" value="TreeGrafter"/>
</dbReference>
<evidence type="ECO:0000256" key="5">
    <source>
        <dbReference type="ARBA" id="ARBA00022777"/>
    </source>
</evidence>
<dbReference type="InterPro" id="IPR017441">
    <property type="entry name" value="Protein_kinase_ATP_BS"/>
</dbReference>
<dbReference type="PANTHER" id="PTHR24057">
    <property type="entry name" value="GLYCOGEN SYNTHASE KINASE-3 ALPHA"/>
    <property type="match status" value="1"/>
</dbReference>
<dbReference type="GO" id="GO:0004674">
    <property type="term" value="F:protein serine/threonine kinase activity"/>
    <property type="evidence" value="ECO:0007669"/>
    <property type="project" value="UniProtKB-KW"/>
</dbReference>
<evidence type="ECO:0000256" key="8">
    <source>
        <dbReference type="RuleBase" id="RU000304"/>
    </source>
</evidence>
<dbReference type="SMART" id="SM00220">
    <property type="entry name" value="S_TKc"/>
    <property type="match status" value="1"/>
</dbReference>
<dbReference type="OrthoDB" id="272141at2759"/>
<reference evidence="11 13" key="1">
    <citation type="submission" date="2015-02" db="EMBL/GenBank/DDBJ databases">
        <authorList>
            <person name="Chooi Y.-H."/>
        </authorList>
    </citation>
    <scope>NUCLEOTIDE SEQUENCE [LARGE SCALE GENOMIC DNA]</scope>
    <source>
        <strain evidence="11">E3</strain>
    </source>
</reference>
<dbReference type="PANTHER" id="PTHR24057:SF0">
    <property type="entry name" value="PROTEIN KINASE SHAGGY-RELATED"/>
    <property type="match status" value="1"/>
</dbReference>
<dbReference type="PROSITE" id="PS50011">
    <property type="entry name" value="PROTEIN_KINASE_DOM"/>
    <property type="match status" value="1"/>
</dbReference>
<dbReference type="InterPro" id="IPR011009">
    <property type="entry name" value="Kinase-like_dom_sf"/>
</dbReference>
<keyword evidence="5" id="KW-0418">Kinase</keyword>
<dbReference type="Proteomes" id="UP000039324">
    <property type="component" value="Unassembled WGS sequence"/>
</dbReference>
<dbReference type="InterPro" id="IPR039192">
    <property type="entry name" value="STKc_GSK3"/>
</dbReference>
<dbReference type="STRING" id="37360.A0A0G4IWP8"/>
<evidence type="ECO:0000256" key="7">
    <source>
        <dbReference type="PROSITE-ProRule" id="PRU10141"/>
    </source>
</evidence>
<evidence type="ECO:0000256" key="2">
    <source>
        <dbReference type="ARBA" id="ARBA00022527"/>
    </source>
</evidence>
<name>A0A0G4IWP8_PLABS</name>
<evidence type="ECO:0000313" key="13">
    <source>
        <dbReference type="Proteomes" id="UP000039324"/>
    </source>
</evidence>
<keyword evidence="6 7" id="KW-0067">ATP-binding</keyword>
<reference evidence="12 14" key="2">
    <citation type="submission" date="2018-03" db="EMBL/GenBank/DDBJ databases">
        <authorList>
            <person name="Fogelqvist J."/>
        </authorList>
    </citation>
    <scope>NUCLEOTIDE SEQUENCE [LARGE SCALE GENOMIC DNA]</scope>
</reference>
<evidence type="ECO:0000256" key="4">
    <source>
        <dbReference type="ARBA" id="ARBA00022741"/>
    </source>
</evidence>
<dbReference type="InterPro" id="IPR008271">
    <property type="entry name" value="Ser/Thr_kinase_AS"/>
</dbReference>
<dbReference type="CDD" id="cd14137">
    <property type="entry name" value="STKc_GSK3"/>
    <property type="match status" value="1"/>
</dbReference>
<evidence type="ECO:0000313" key="11">
    <source>
        <dbReference type="EMBL" id="CEO99725.1"/>
    </source>
</evidence>
<keyword evidence="3" id="KW-0808">Transferase</keyword>
<evidence type="ECO:0000313" key="14">
    <source>
        <dbReference type="Proteomes" id="UP000290189"/>
    </source>
</evidence>
<accession>A0A0G4IWP8</accession>
<dbReference type="SUPFAM" id="SSF56112">
    <property type="entry name" value="Protein kinase-like (PK-like)"/>
    <property type="match status" value="1"/>
</dbReference>
<feature type="domain" description="Protein kinase" evidence="10">
    <location>
        <begin position="27"/>
        <end position="311"/>
    </location>
</feature>
<dbReference type="OMA" id="MKTTMPM"/>